<feature type="domain" description="Ribosome maturation factor RimP C-terminal" evidence="5">
    <location>
        <begin position="88"/>
        <end position="156"/>
    </location>
</feature>
<feature type="domain" description="Ribosome maturation factor RimP N-terminal" evidence="4">
    <location>
        <begin position="19"/>
        <end position="85"/>
    </location>
</feature>
<protein>
    <recommendedName>
        <fullName evidence="3">Ribosome maturation factor RimP</fullName>
    </recommendedName>
</protein>
<keyword evidence="2 3" id="KW-0690">Ribosome biogenesis</keyword>
<comment type="similarity">
    <text evidence="3">Belongs to the RimP family.</text>
</comment>
<name>A0A1W2GI99_REIFA</name>
<sequence length="157" mass="17590">MTESIVDQIQTLVESILSEQEDLFLVDIIKKGNDRSGKLIVLLDGDQGITIEKCSEVSRAVSHFIDEEIELNEPLTLEVSSAGLDHPLKLNRQYVKNIGKNVKVTLNDKSIVEGQIKRVEDASIELEVLIDKKKKTTETKVINFADINKTIVLVSFK</sequence>
<dbReference type="RefSeq" id="WP_176214782.1">
    <property type="nucleotide sequence ID" value="NZ_FWYF01000003.1"/>
</dbReference>
<dbReference type="Proteomes" id="UP000192472">
    <property type="component" value="Unassembled WGS sequence"/>
</dbReference>
<evidence type="ECO:0000313" key="6">
    <source>
        <dbReference type="EMBL" id="SMD36088.1"/>
    </source>
</evidence>
<dbReference type="Pfam" id="PF17384">
    <property type="entry name" value="DUF150_C"/>
    <property type="match status" value="1"/>
</dbReference>
<evidence type="ECO:0000256" key="2">
    <source>
        <dbReference type="ARBA" id="ARBA00022517"/>
    </source>
</evidence>
<dbReference type="InterPro" id="IPR036847">
    <property type="entry name" value="RimP_C_sf"/>
</dbReference>
<dbReference type="PANTHER" id="PTHR33867:SF1">
    <property type="entry name" value="RIBOSOME MATURATION FACTOR RIMP"/>
    <property type="match status" value="1"/>
</dbReference>
<keyword evidence="1 3" id="KW-0963">Cytoplasm</keyword>
<dbReference type="InterPro" id="IPR028998">
    <property type="entry name" value="RimP_C"/>
</dbReference>
<dbReference type="PANTHER" id="PTHR33867">
    <property type="entry name" value="RIBOSOME MATURATION FACTOR RIMP"/>
    <property type="match status" value="1"/>
</dbReference>
<dbReference type="GO" id="GO:0006412">
    <property type="term" value="P:translation"/>
    <property type="evidence" value="ECO:0007669"/>
    <property type="project" value="TreeGrafter"/>
</dbReference>
<reference evidence="6 7" key="1">
    <citation type="submission" date="2017-04" db="EMBL/GenBank/DDBJ databases">
        <authorList>
            <person name="Afonso C.L."/>
            <person name="Miller P.J."/>
            <person name="Scott M.A."/>
            <person name="Spackman E."/>
            <person name="Goraichik I."/>
            <person name="Dimitrov K.M."/>
            <person name="Suarez D.L."/>
            <person name="Swayne D.E."/>
        </authorList>
    </citation>
    <scope>NUCLEOTIDE SEQUENCE [LARGE SCALE GENOMIC DNA]</scope>
    <source>
        <strain evidence="6 7">DSM 26133</strain>
    </source>
</reference>
<evidence type="ECO:0000259" key="5">
    <source>
        <dbReference type="Pfam" id="PF17384"/>
    </source>
</evidence>
<dbReference type="HAMAP" id="MF_01077">
    <property type="entry name" value="RimP"/>
    <property type="match status" value="1"/>
</dbReference>
<dbReference type="AlphaFoldDB" id="A0A1W2GI99"/>
<proteinExistence type="inferred from homology"/>
<dbReference type="InterPro" id="IPR003728">
    <property type="entry name" value="Ribosome_maturation_RimP"/>
</dbReference>
<accession>A0A1W2GI99</accession>
<dbReference type="STRING" id="692418.SAMN04488029_2711"/>
<comment type="function">
    <text evidence="3">Required for maturation of 30S ribosomal subunits.</text>
</comment>
<evidence type="ECO:0000256" key="1">
    <source>
        <dbReference type="ARBA" id="ARBA00022490"/>
    </source>
</evidence>
<evidence type="ECO:0000259" key="4">
    <source>
        <dbReference type="Pfam" id="PF02576"/>
    </source>
</evidence>
<gene>
    <name evidence="3" type="primary">rimP</name>
    <name evidence="6" type="ORF">SAMN04488029_2711</name>
</gene>
<evidence type="ECO:0000256" key="3">
    <source>
        <dbReference type="HAMAP-Rule" id="MF_01077"/>
    </source>
</evidence>
<dbReference type="Gene3D" id="3.30.300.70">
    <property type="entry name" value="RimP-like superfamily, N-terminal"/>
    <property type="match status" value="1"/>
</dbReference>
<dbReference type="InterPro" id="IPR035956">
    <property type="entry name" value="RimP_N_sf"/>
</dbReference>
<organism evidence="6 7">
    <name type="scientific">Reichenbachiella faecimaris</name>
    <dbReference type="NCBI Taxonomy" id="692418"/>
    <lineage>
        <taxon>Bacteria</taxon>
        <taxon>Pseudomonadati</taxon>
        <taxon>Bacteroidota</taxon>
        <taxon>Cytophagia</taxon>
        <taxon>Cytophagales</taxon>
        <taxon>Reichenbachiellaceae</taxon>
        <taxon>Reichenbachiella</taxon>
    </lineage>
</organism>
<dbReference type="GO" id="GO:0000028">
    <property type="term" value="P:ribosomal small subunit assembly"/>
    <property type="evidence" value="ECO:0007669"/>
    <property type="project" value="TreeGrafter"/>
</dbReference>
<dbReference type="SUPFAM" id="SSF74942">
    <property type="entry name" value="YhbC-like, C-terminal domain"/>
    <property type="match status" value="1"/>
</dbReference>
<comment type="subcellular location">
    <subcellularLocation>
        <location evidence="3">Cytoplasm</location>
    </subcellularLocation>
</comment>
<dbReference type="GO" id="GO:0005829">
    <property type="term" value="C:cytosol"/>
    <property type="evidence" value="ECO:0007669"/>
    <property type="project" value="TreeGrafter"/>
</dbReference>
<dbReference type="Pfam" id="PF02576">
    <property type="entry name" value="RimP_N"/>
    <property type="match status" value="1"/>
</dbReference>
<evidence type="ECO:0000313" key="7">
    <source>
        <dbReference type="Proteomes" id="UP000192472"/>
    </source>
</evidence>
<dbReference type="InterPro" id="IPR028989">
    <property type="entry name" value="RimP_N"/>
</dbReference>
<dbReference type="EMBL" id="FWYF01000003">
    <property type="protein sequence ID" value="SMD36088.1"/>
    <property type="molecule type" value="Genomic_DNA"/>
</dbReference>
<keyword evidence="7" id="KW-1185">Reference proteome</keyword>
<dbReference type="SUPFAM" id="SSF75420">
    <property type="entry name" value="YhbC-like, N-terminal domain"/>
    <property type="match status" value="1"/>
</dbReference>